<dbReference type="AlphaFoldDB" id="H5TV48"/>
<dbReference type="Pfam" id="PF02156">
    <property type="entry name" value="Glyco_hydro_26"/>
    <property type="match status" value="1"/>
</dbReference>
<keyword evidence="7" id="KW-1185">Reference proteome</keyword>
<dbReference type="eggNOG" id="COG4124">
    <property type="taxonomic scope" value="Bacteria"/>
</dbReference>
<dbReference type="GO" id="GO:0006080">
    <property type="term" value="P:substituted mannan metabolic process"/>
    <property type="evidence" value="ECO:0007669"/>
    <property type="project" value="InterPro"/>
</dbReference>
<sequence length="346" mass="37696">MSCHTFLTSATERNGTVVGPRIQTDNVDVARIAMPLVALILVLTLGACSDGGDSAGPHHIRWGAYLPDLKGSDVDSDAGVVGVTTLADRPLDLILTFSGLREPVPHADLTRIAETGAVPIVSIEPWNPSGGVNQPDYRLSRIADGAFDNDLRRWANGLKEFGRPVIVRFAHEMNGDWYPWGVHVNGNTPQSYIDAWRHVRSILNSIDPHNISMVWAPMAAISGIPGFDAAYPGDNEVDYLGIDGYNWGNDGQHGWASPGFIFSNAFAGLRRLGDKPILVTEVASADDPDPTRKATWIHDFVSLVSREAGVDGFVWFQANKERDWRFNSNPQSENAFRSALDAVPAT</sequence>
<dbReference type="InterPro" id="IPR022790">
    <property type="entry name" value="GH26_dom"/>
</dbReference>
<gene>
    <name evidence="6" type="ORF">GOSPT_006_00470</name>
</gene>
<protein>
    <recommendedName>
        <fullName evidence="5">GH26 domain-containing protein</fullName>
    </recommendedName>
</protein>
<feature type="active site" description="Nucleophile" evidence="4">
    <location>
        <position position="281"/>
    </location>
</feature>
<organism evidence="6 7">
    <name type="scientific">Gordonia sputi NBRC 100414</name>
    <dbReference type="NCBI Taxonomy" id="1089453"/>
    <lineage>
        <taxon>Bacteria</taxon>
        <taxon>Bacillati</taxon>
        <taxon>Actinomycetota</taxon>
        <taxon>Actinomycetes</taxon>
        <taxon>Mycobacteriales</taxon>
        <taxon>Gordoniaceae</taxon>
        <taxon>Gordonia</taxon>
    </lineage>
</organism>
<feature type="active site" description="Proton donor" evidence="4">
    <location>
        <position position="172"/>
    </location>
</feature>
<evidence type="ECO:0000256" key="3">
    <source>
        <dbReference type="ARBA" id="ARBA00023295"/>
    </source>
</evidence>
<dbReference type="PROSITE" id="PS51764">
    <property type="entry name" value="GH26"/>
    <property type="match status" value="1"/>
</dbReference>
<keyword evidence="2 4" id="KW-0378">Hydrolase</keyword>
<feature type="domain" description="GH26" evidence="5">
    <location>
        <begin position="34"/>
        <end position="346"/>
    </location>
</feature>
<comment type="caution">
    <text evidence="6">The sequence shown here is derived from an EMBL/GenBank/DDBJ whole genome shotgun (WGS) entry which is preliminary data.</text>
</comment>
<reference evidence="6 7" key="1">
    <citation type="submission" date="2012-02" db="EMBL/GenBank/DDBJ databases">
        <title>Whole genome shotgun sequence of Gordonia sputi NBRC 100414.</title>
        <authorList>
            <person name="Yoshida I."/>
            <person name="Hosoyama A."/>
            <person name="Tsuchikane K."/>
            <person name="Katsumata H."/>
            <person name="Yamazaki S."/>
            <person name="Fujita N."/>
        </authorList>
    </citation>
    <scope>NUCLEOTIDE SEQUENCE [LARGE SCALE GENOMIC DNA]</scope>
    <source>
        <strain evidence="6 7">NBRC 100414</strain>
    </source>
</reference>
<accession>H5TV48</accession>
<evidence type="ECO:0000256" key="4">
    <source>
        <dbReference type="PROSITE-ProRule" id="PRU01100"/>
    </source>
</evidence>
<proteinExistence type="inferred from homology"/>
<evidence type="ECO:0000259" key="5">
    <source>
        <dbReference type="PROSITE" id="PS51764"/>
    </source>
</evidence>
<dbReference type="InterPro" id="IPR000805">
    <property type="entry name" value="Glyco_hydro_26"/>
</dbReference>
<keyword evidence="3 4" id="KW-0326">Glycosidase</keyword>
<evidence type="ECO:0000313" key="7">
    <source>
        <dbReference type="Proteomes" id="UP000005845"/>
    </source>
</evidence>
<name>H5TV48_9ACTN</name>
<dbReference type="EMBL" id="BAFC01000006">
    <property type="protein sequence ID" value="GAB37356.1"/>
    <property type="molecule type" value="Genomic_DNA"/>
</dbReference>
<dbReference type="InterPro" id="IPR017853">
    <property type="entry name" value="GH"/>
</dbReference>
<evidence type="ECO:0000313" key="6">
    <source>
        <dbReference type="EMBL" id="GAB37356.1"/>
    </source>
</evidence>
<dbReference type="PANTHER" id="PTHR40079">
    <property type="entry name" value="MANNAN ENDO-1,4-BETA-MANNOSIDASE E-RELATED"/>
    <property type="match status" value="1"/>
</dbReference>
<dbReference type="Gene3D" id="3.20.20.80">
    <property type="entry name" value="Glycosidases"/>
    <property type="match status" value="1"/>
</dbReference>
<dbReference type="Proteomes" id="UP000005845">
    <property type="component" value="Unassembled WGS sequence"/>
</dbReference>
<comment type="similarity">
    <text evidence="1 4">Belongs to the glycosyl hydrolase 26 family.</text>
</comment>
<evidence type="ECO:0000256" key="2">
    <source>
        <dbReference type="ARBA" id="ARBA00022801"/>
    </source>
</evidence>
<evidence type="ECO:0000256" key="1">
    <source>
        <dbReference type="ARBA" id="ARBA00007754"/>
    </source>
</evidence>
<dbReference type="GO" id="GO:0016985">
    <property type="term" value="F:mannan endo-1,4-beta-mannosidase activity"/>
    <property type="evidence" value="ECO:0007669"/>
    <property type="project" value="InterPro"/>
</dbReference>
<dbReference type="PANTHER" id="PTHR40079:SF4">
    <property type="entry name" value="GH26 DOMAIN-CONTAINING PROTEIN-RELATED"/>
    <property type="match status" value="1"/>
</dbReference>
<dbReference type="SUPFAM" id="SSF51445">
    <property type="entry name" value="(Trans)glycosidases"/>
    <property type="match status" value="1"/>
</dbReference>